<organism evidence="1">
    <name type="scientific">Siphoviridae sp. ctXfh4</name>
    <dbReference type="NCBI Taxonomy" id="2827887"/>
    <lineage>
        <taxon>Viruses</taxon>
        <taxon>Duplodnaviria</taxon>
        <taxon>Heunggongvirae</taxon>
        <taxon>Uroviricota</taxon>
        <taxon>Caudoviricetes</taxon>
    </lineage>
</organism>
<accession>A0A8S5SFQ1</accession>
<evidence type="ECO:0000313" key="1">
    <source>
        <dbReference type="EMBL" id="DAF49774.1"/>
    </source>
</evidence>
<name>A0A8S5SFQ1_9CAUD</name>
<sequence>MRCLSTFDLLIYSSVVYYFPTSFHFHVLESSPKNQFVKLVAQALSKSSA</sequence>
<reference evidence="1" key="1">
    <citation type="journal article" date="2021" name="Proc. Natl. Acad. Sci. U.S.A.">
        <title>A Catalog of Tens of Thousands of Viruses from Human Metagenomes Reveals Hidden Associations with Chronic Diseases.</title>
        <authorList>
            <person name="Tisza M.J."/>
            <person name="Buck C.B."/>
        </authorList>
    </citation>
    <scope>NUCLEOTIDE SEQUENCE</scope>
    <source>
        <strain evidence="1">CtXfh4</strain>
    </source>
</reference>
<protein>
    <submittedName>
        <fullName evidence="1">Uncharacterized protein</fullName>
    </submittedName>
</protein>
<dbReference type="EMBL" id="BK032587">
    <property type="protein sequence ID" value="DAF49774.1"/>
    <property type="molecule type" value="Genomic_DNA"/>
</dbReference>
<proteinExistence type="predicted"/>